<accession>A0A7W5FAP0</accession>
<evidence type="ECO:0000313" key="2">
    <source>
        <dbReference type="Proteomes" id="UP000577707"/>
    </source>
</evidence>
<comment type="caution">
    <text evidence="1">The sequence shown here is derived from an EMBL/GenBank/DDBJ whole genome shotgun (WGS) entry which is preliminary data.</text>
</comment>
<proteinExistence type="predicted"/>
<evidence type="ECO:0000313" key="1">
    <source>
        <dbReference type="EMBL" id="MBB3091508.1"/>
    </source>
</evidence>
<sequence>MRTPRILSGLVVLALAAGVGLLSVSQDRAKAAPVINEVTREFTDGDAVVTARIRVQDATANARGWWNATEENVVVDVHYEHNGTSLRFVDEAGNRPTISIARADGTSTLSDWTLASVDSSRTRARGVLYNTDGRFSLSLTQHVIVTKDGREHEIRLDAPQAIEFGLKRDVRMEMNVAPRIAPSGKTMKVFGSIKATDDESSYAPAAGRTVDIYLDPTGTEAKRKIATVTSSSTGAFSTSFTATTSGVISAVYAGSATEIAAALAEDIRVHPGTAYREKTVTIKVGDGSIKARVFTPTSVTVGTKPVGLPIDVEYIGGWDRIRLWGDVKMSVSPLKVGFGDRFGPHLIHTLDSYTARGTIWIDGMAPPGTYAINLNGTAVGSIAVRKVTTTSIRATPPASTTSVRHRIGGTVKAVNLASGTWAPAWRPVAGLGVRLYFDPAGTTGPQYRATVKTSTSGAYSYSTAVTTPGRWVARYPGSASYAPSEALTTTRQATLARINASTKTPRRGARVTFAGDLKAVKKTSVGPRWRPLARTTVKIYFDPAGAAGPALKRTLTTTSTGIYRTSIQVRAKGYWIVKYAGTTRYVPASRRVLVDPR</sequence>
<dbReference type="EMBL" id="JACHXG010000011">
    <property type="protein sequence ID" value="MBB3091508.1"/>
    <property type="molecule type" value="Genomic_DNA"/>
</dbReference>
<dbReference type="RefSeq" id="WP_183549773.1">
    <property type="nucleotide sequence ID" value="NZ_BMQT01000012.1"/>
</dbReference>
<reference evidence="1 2" key="1">
    <citation type="submission" date="2020-08" db="EMBL/GenBank/DDBJ databases">
        <title>Genomic Encyclopedia of Type Strains, Phase III (KMG-III): the genomes of soil and plant-associated and newly described type strains.</title>
        <authorList>
            <person name="Whitman W."/>
        </authorList>
    </citation>
    <scope>NUCLEOTIDE SEQUENCE [LARGE SCALE GENOMIC DNA]</scope>
    <source>
        <strain evidence="1 2">CECT 3302</strain>
    </source>
</reference>
<name>A0A7W5FAP0_9ACTN</name>
<gene>
    <name evidence="1" type="ORF">FHS12_004478</name>
</gene>
<keyword evidence="2" id="KW-1185">Reference proteome</keyword>
<dbReference type="Proteomes" id="UP000577707">
    <property type="component" value="Unassembled WGS sequence"/>
</dbReference>
<organism evidence="1 2">
    <name type="scientific">Nocardioides albus</name>
    <dbReference type="NCBI Taxonomy" id="1841"/>
    <lineage>
        <taxon>Bacteria</taxon>
        <taxon>Bacillati</taxon>
        <taxon>Actinomycetota</taxon>
        <taxon>Actinomycetes</taxon>
        <taxon>Propionibacteriales</taxon>
        <taxon>Nocardioidaceae</taxon>
        <taxon>Nocardioides</taxon>
    </lineage>
</organism>
<protein>
    <submittedName>
        <fullName evidence="1">Uncharacterized protein</fullName>
    </submittedName>
</protein>
<dbReference type="AlphaFoldDB" id="A0A7W5FAP0"/>